<sequence length="282" mass="30439">MGRESPLNIATRGLAANPRNGEEAVSHKRAGTTSAGGTVNQPVSSLSRAPPEGGTRFTHMPDFPTQPTTTSGDHLMEPLMPFLDDGQTVDDLLSTLMNSPQVNVRALGPSKQAVDDRRRLVTALMDSPGVRKRELDIGGAGISSLKSSRYCPDNRPPQPLERKRVPDLSVCMANQEVTLQEQIMPTRGNVEDHHPLLSAIMENDLYSVDPRTRTMPITPEFSSRGGAAASLRSQNPDHLNVHALSHSTPSPATGSCGKDLSASIFGKKHIVPSYKKASRLRI</sequence>
<reference evidence="2" key="1">
    <citation type="submission" date="2021-01" db="EMBL/GenBank/DDBJ databases">
        <authorList>
            <person name="Corre E."/>
            <person name="Pelletier E."/>
            <person name="Niang G."/>
            <person name="Scheremetjew M."/>
            <person name="Finn R."/>
            <person name="Kale V."/>
            <person name="Holt S."/>
            <person name="Cochrane G."/>
            <person name="Meng A."/>
            <person name="Brown T."/>
            <person name="Cohen L."/>
        </authorList>
    </citation>
    <scope>NUCLEOTIDE SEQUENCE</scope>
    <source>
        <strain evidence="2">CCMP1381</strain>
    </source>
</reference>
<accession>A0A7S2CFQ4</accession>
<protein>
    <submittedName>
        <fullName evidence="2">Uncharacterized protein</fullName>
    </submittedName>
</protein>
<name>A0A7S2CFQ4_9STRA</name>
<proteinExistence type="predicted"/>
<dbReference type="EMBL" id="HBGS01028331">
    <property type="protein sequence ID" value="CAD9424099.1"/>
    <property type="molecule type" value="Transcribed_RNA"/>
</dbReference>
<gene>
    <name evidence="2" type="ORF">DSPE1174_LOCUS14352</name>
</gene>
<feature type="region of interest" description="Disordered" evidence="1">
    <location>
        <begin position="1"/>
        <end position="64"/>
    </location>
</feature>
<organism evidence="2">
    <name type="scientific">Octactis speculum</name>
    <dbReference type="NCBI Taxonomy" id="3111310"/>
    <lineage>
        <taxon>Eukaryota</taxon>
        <taxon>Sar</taxon>
        <taxon>Stramenopiles</taxon>
        <taxon>Ochrophyta</taxon>
        <taxon>Dictyochophyceae</taxon>
        <taxon>Dictyochales</taxon>
        <taxon>Dictyochaceae</taxon>
        <taxon>Octactis</taxon>
    </lineage>
</organism>
<feature type="compositionally biased region" description="Polar residues" evidence="1">
    <location>
        <begin position="31"/>
        <end position="47"/>
    </location>
</feature>
<evidence type="ECO:0000256" key="1">
    <source>
        <dbReference type="SAM" id="MobiDB-lite"/>
    </source>
</evidence>
<dbReference type="AlphaFoldDB" id="A0A7S2CFQ4"/>
<evidence type="ECO:0000313" key="2">
    <source>
        <dbReference type="EMBL" id="CAD9424099.1"/>
    </source>
</evidence>